<accession>A0A8D8S2E0</accession>
<evidence type="ECO:0000313" key="3">
    <source>
        <dbReference type="EMBL" id="CAG6659219.1"/>
    </source>
</evidence>
<feature type="compositionally biased region" description="Polar residues" evidence="1">
    <location>
        <begin position="346"/>
        <end position="357"/>
    </location>
</feature>
<name>A0A8D8S2E0_9HEMI</name>
<dbReference type="PANTHER" id="PTHR14523:SF1">
    <property type="entry name" value="HOMOLOGOUS RECOMBINATION OB-FOLD PROTEIN"/>
    <property type="match status" value="1"/>
</dbReference>
<sequence length="438" mass="48214">MFDDEDDFDVKDVDFSCFYNQDENEPHSNASSPLRKVPKKHELDFVQSIIETNSENQAPTPNSSIQRHSNALPLSKSSYQESPRNAQVSKRKFPGPAGLLPERPDRVSFQNVSYEGNNVSGNFTRQESEMELASSQYDNIFETIGWKCAMQDIQQSGFKGIQNCSISHLKRAAFSSKSKALKYPLLVAVVSNMDTGQELLTLKDTSGNIQAYINSEVLEQCPQDLTRGCVVMLRKVGVLKSGQGRGVYLLVTPNNLAFIYPPDSGVSHLRELKDICSGEDFLNLDISPNTSLDVSIGQNASSVTLPSNLGRVNHSKPNSYQQKQVQRSSVPLRTSTPKMNQVPRPSVNTNQGRQLYQNLPGRQIPSTSSCNKPVTPNSRTPLPSNQHIGSMLNSSCSTSITGFNTSHLPDQSIDGEDLSTTVNSLLEGIDTDSIFGDF</sequence>
<feature type="compositionally biased region" description="Polar residues" evidence="1">
    <location>
        <begin position="49"/>
        <end position="69"/>
    </location>
</feature>
<dbReference type="AlphaFoldDB" id="A0A8D8S2E0"/>
<dbReference type="Pfam" id="PF15072">
    <property type="entry name" value="HROB"/>
    <property type="match status" value="1"/>
</dbReference>
<dbReference type="GO" id="GO:0000725">
    <property type="term" value="P:recombinational repair"/>
    <property type="evidence" value="ECO:0007669"/>
    <property type="project" value="InterPro"/>
</dbReference>
<evidence type="ECO:0000259" key="2">
    <source>
        <dbReference type="Pfam" id="PF15072"/>
    </source>
</evidence>
<dbReference type="PANTHER" id="PTHR14523">
    <property type="entry name" value="UNCHARACTERIZED PROTEIN C17ORF53 HOMOLOG"/>
    <property type="match status" value="1"/>
</dbReference>
<feature type="domain" description="Homologous recombination OB-fold protein OB-fold" evidence="2">
    <location>
        <begin position="182"/>
        <end position="263"/>
    </location>
</feature>
<feature type="compositionally biased region" description="Polar residues" evidence="1">
    <location>
        <begin position="75"/>
        <end position="88"/>
    </location>
</feature>
<reference evidence="3" key="1">
    <citation type="submission" date="2021-05" db="EMBL/GenBank/DDBJ databases">
        <authorList>
            <person name="Alioto T."/>
            <person name="Alioto T."/>
            <person name="Gomez Garrido J."/>
        </authorList>
    </citation>
    <scope>NUCLEOTIDE SEQUENCE</scope>
</reference>
<proteinExistence type="predicted"/>
<dbReference type="EMBL" id="HBUF01193586">
    <property type="protein sequence ID" value="CAG6659219.1"/>
    <property type="molecule type" value="Transcribed_RNA"/>
</dbReference>
<organism evidence="3">
    <name type="scientific">Cacopsylla melanoneura</name>
    <dbReference type="NCBI Taxonomy" id="428564"/>
    <lineage>
        <taxon>Eukaryota</taxon>
        <taxon>Metazoa</taxon>
        <taxon>Ecdysozoa</taxon>
        <taxon>Arthropoda</taxon>
        <taxon>Hexapoda</taxon>
        <taxon>Insecta</taxon>
        <taxon>Pterygota</taxon>
        <taxon>Neoptera</taxon>
        <taxon>Paraneoptera</taxon>
        <taxon>Hemiptera</taxon>
        <taxon>Sternorrhyncha</taxon>
        <taxon>Psylloidea</taxon>
        <taxon>Psyllidae</taxon>
        <taxon>Psyllinae</taxon>
        <taxon>Cacopsylla</taxon>
    </lineage>
</organism>
<feature type="compositionally biased region" description="Polar residues" evidence="1">
    <location>
        <begin position="315"/>
        <end position="339"/>
    </location>
</feature>
<evidence type="ECO:0000256" key="1">
    <source>
        <dbReference type="SAM" id="MobiDB-lite"/>
    </source>
</evidence>
<dbReference type="InterPro" id="IPR058570">
    <property type="entry name" value="HROB_OB"/>
</dbReference>
<feature type="region of interest" description="Disordered" evidence="1">
    <location>
        <begin position="19"/>
        <end position="104"/>
    </location>
</feature>
<protein>
    <submittedName>
        <fullName evidence="3">Uncharacterized protein C17orf53</fullName>
    </submittedName>
</protein>
<feature type="compositionally biased region" description="Polar residues" evidence="1">
    <location>
        <begin position="364"/>
        <end position="387"/>
    </location>
</feature>
<dbReference type="InterPro" id="IPR028045">
    <property type="entry name" value="HROB"/>
</dbReference>
<feature type="region of interest" description="Disordered" evidence="1">
    <location>
        <begin position="314"/>
        <end position="387"/>
    </location>
</feature>